<dbReference type="InterPro" id="IPR029058">
    <property type="entry name" value="AB_hydrolase_fold"/>
</dbReference>
<dbReference type="SUPFAM" id="SSF53474">
    <property type="entry name" value="alpha/beta-Hydrolases"/>
    <property type="match status" value="1"/>
</dbReference>
<organism evidence="3 4">
    <name type="scientific">Flavobacterium pokkalii</name>
    <dbReference type="NCBI Taxonomy" id="1940408"/>
    <lineage>
        <taxon>Bacteria</taxon>
        <taxon>Pseudomonadati</taxon>
        <taxon>Bacteroidota</taxon>
        <taxon>Flavobacteriia</taxon>
        <taxon>Flavobacteriales</taxon>
        <taxon>Flavobacteriaceae</taxon>
        <taxon>Flavobacterium</taxon>
    </lineage>
</organism>
<feature type="domain" description="Peptidase S9 prolyl oligopeptidase catalytic" evidence="1">
    <location>
        <begin position="97"/>
        <end position="257"/>
    </location>
</feature>
<name>A0ABR7UV78_9FLAO</name>
<proteinExistence type="predicted"/>
<evidence type="ECO:0000259" key="1">
    <source>
        <dbReference type="Pfam" id="PF00326"/>
    </source>
</evidence>
<gene>
    <name evidence="3" type="ORF">B6A10_11670</name>
</gene>
<dbReference type="Pfam" id="PF00326">
    <property type="entry name" value="Peptidase_S9"/>
    <property type="match status" value="1"/>
</dbReference>
<dbReference type="Gene3D" id="3.40.50.1820">
    <property type="entry name" value="alpha/beta hydrolase"/>
    <property type="match status" value="1"/>
</dbReference>
<dbReference type="RefSeq" id="WP_188221007.1">
    <property type="nucleotide sequence ID" value="NZ_NASZ01000018.1"/>
</dbReference>
<dbReference type="InterPro" id="IPR051532">
    <property type="entry name" value="Ester_Hydrolysis_Enzymes"/>
</dbReference>
<dbReference type="PANTHER" id="PTHR30383">
    <property type="entry name" value="THIOESTERASE 1/PROTEASE 1/LYSOPHOSPHOLIPASE L1"/>
    <property type="match status" value="1"/>
</dbReference>
<keyword evidence="4" id="KW-1185">Reference proteome</keyword>
<dbReference type="EMBL" id="NASZ01000018">
    <property type="protein sequence ID" value="MBD0725840.1"/>
    <property type="molecule type" value="Genomic_DNA"/>
</dbReference>
<dbReference type="InterPro" id="IPR013830">
    <property type="entry name" value="SGNH_hydro"/>
</dbReference>
<dbReference type="PANTHER" id="PTHR30383:SF29">
    <property type="entry name" value="SGNH HYDROLASE-TYPE ESTERASE DOMAIN-CONTAINING PROTEIN"/>
    <property type="match status" value="1"/>
</dbReference>
<dbReference type="InterPro" id="IPR001375">
    <property type="entry name" value="Peptidase_S9_cat"/>
</dbReference>
<dbReference type="InterPro" id="IPR036514">
    <property type="entry name" value="SGNH_hydro_sf"/>
</dbReference>
<evidence type="ECO:0000313" key="3">
    <source>
        <dbReference type="EMBL" id="MBD0725840.1"/>
    </source>
</evidence>
<comment type="caution">
    <text evidence="3">The sequence shown here is derived from an EMBL/GenBank/DDBJ whole genome shotgun (WGS) entry which is preliminary data.</text>
</comment>
<reference evidence="3 4" key="1">
    <citation type="journal article" date="2020" name="Microbiol. Res.">
        <title>Flavobacterium pokkalii sp. nov., a novel plant growth promoting native rhizobacteria isolated from pokkali rice grown in coastal saline affected agricultural regions of southern India, Kerala.</title>
        <authorList>
            <person name="Menon R.R."/>
            <person name="Kumari S."/>
            <person name="Viver T."/>
            <person name="Rameshkumar N."/>
        </authorList>
    </citation>
    <scope>NUCLEOTIDE SEQUENCE [LARGE SCALE GENOMIC DNA]</scope>
    <source>
        <strain evidence="3 4">L1I52</strain>
    </source>
</reference>
<evidence type="ECO:0000313" key="4">
    <source>
        <dbReference type="Proteomes" id="UP000661715"/>
    </source>
</evidence>
<dbReference type="Pfam" id="PF13472">
    <property type="entry name" value="Lipase_GDSL_2"/>
    <property type="match status" value="1"/>
</dbReference>
<dbReference type="Proteomes" id="UP000661715">
    <property type="component" value="Unassembled WGS sequence"/>
</dbReference>
<dbReference type="Gene3D" id="3.40.50.1110">
    <property type="entry name" value="SGNH hydrolase"/>
    <property type="match status" value="1"/>
</dbReference>
<accession>A0ABR7UV78</accession>
<dbReference type="SUPFAM" id="SSF52266">
    <property type="entry name" value="SGNH hydrolase"/>
    <property type="match status" value="1"/>
</dbReference>
<evidence type="ECO:0000259" key="2">
    <source>
        <dbReference type="Pfam" id="PF13472"/>
    </source>
</evidence>
<protein>
    <submittedName>
        <fullName evidence="3">G-D-S-L family lipolytic protein</fullName>
    </submittedName>
</protein>
<sequence>MLKFFSQHRLIVVLFLFLFLNLHLIAQDDPAWDNTTKTNWKNAFKVVDIPSSIDGKNQKAYMYASKSNFKKPLIVSLHTWSGDYTQKDPLTNEIIARDWNYIHPNFRGSNNNPEATGSKWVIADIEDAIAFAIKNTNTDPNEVHIVGVSGGGLATLIAFMNIKYPVKTFSAWAPISDLEAWYWESVGRKQKYANDILKSVSTDSVFNFEEAKKRSPLYQTYPIDLRKNAKLFIYEGVHDGYIGSVPITHSINIYNRLAGELIYGVSDIESINNKAEVDSNLVSKANTISLLTKRYNPNYQEKNILYDRSVYLAKKFQNIQLTIFEGGHEQIPQALGLIPIDKTIDKKCNILTLGDSNGFNKDGWVDQLKKRMPNANIINISKSGRTIGFDNNGKKELNALANIDEFLNSAQKQLKGKKCNYIILCLGTNDTKSVFAEKQNEVIVNFESLLNKIKQHSIYHKSKTKLIFVTPPPMRTKNILDKYIGGNERLQVLVPQLMKIAAQYKFEVIDIYNPLLGIIDYYAQDGIHMSGGGQDIIAGKIIDKISKQLQ</sequence>
<feature type="domain" description="SGNH hydrolase-type esterase" evidence="2">
    <location>
        <begin position="357"/>
        <end position="535"/>
    </location>
</feature>